<accession>A0A3A1USS1</accession>
<evidence type="ECO:0000256" key="4">
    <source>
        <dbReference type="RuleBase" id="RU003704"/>
    </source>
</evidence>
<dbReference type="PANTHER" id="PTHR10584">
    <property type="entry name" value="SUGAR KINASE"/>
    <property type="match status" value="1"/>
</dbReference>
<feature type="domain" description="Carbohydrate kinase PfkB" evidence="5">
    <location>
        <begin position="3"/>
        <end position="293"/>
    </location>
</feature>
<keyword evidence="3 4" id="KW-0418">Kinase</keyword>
<dbReference type="AlphaFoldDB" id="A0A3A1USS1"/>
<dbReference type="GO" id="GO:0006796">
    <property type="term" value="P:phosphate-containing compound metabolic process"/>
    <property type="evidence" value="ECO:0007669"/>
    <property type="project" value="UniProtKB-ARBA"/>
</dbReference>
<comment type="similarity">
    <text evidence="1 4">Belongs to the carbohydrate kinase PfkB family.</text>
</comment>
<dbReference type="PROSITE" id="PS00584">
    <property type="entry name" value="PFKB_KINASES_2"/>
    <property type="match status" value="1"/>
</dbReference>
<dbReference type="GO" id="GO:0016301">
    <property type="term" value="F:kinase activity"/>
    <property type="evidence" value="ECO:0007669"/>
    <property type="project" value="UniProtKB-KW"/>
</dbReference>
<dbReference type="InterPro" id="IPR002173">
    <property type="entry name" value="Carboh/pur_kinase_PfkB_CS"/>
</dbReference>
<dbReference type="PRINTS" id="PR00990">
    <property type="entry name" value="RIBOKINASE"/>
</dbReference>
<keyword evidence="7" id="KW-1185">Reference proteome</keyword>
<dbReference type="InterPro" id="IPR002139">
    <property type="entry name" value="Ribo/fructo_kinase"/>
</dbReference>
<protein>
    <submittedName>
        <fullName evidence="6">Sugar kinase</fullName>
    </submittedName>
</protein>
<dbReference type="InterPro" id="IPR011611">
    <property type="entry name" value="PfkB_dom"/>
</dbReference>
<dbReference type="SUPFAM" id="SSF53613">
    <property type="entry name" value="Ribokinase-like"/>
    <property type="match status" value="1"/>
</dbReference>
<dbReference type="OrthoDB" id="9806249at2"/>
<evidence type="ECO:0000259" key="5">
    <source>
        <dbReference type="Pfam" id="PF00294"/>
    </source>
</evidence>
<proteinExistence type="inferred from homology"/>
<dbReference type="RefSeq" id="WP_119601970.1">
    <property type="nucleotide sequence ID" value="NZ_QXQA01000015.1"/>
</dbReference>
<dbReference type="Gene3D" id="3.40.1190.20">
    <property type="match status" value="1"/>
</dbReference>
<gene>
    <name evidence="6" type="ORF">D3P08_20425</name>
</gene>
<evidence type="ECO:0000256" key="2">
    <source>
        <dbReference type="ARBA" id="ARBA00022679"/>
    </source>
</evidence>
<dbReference type="Proteomes" id="UP000266482">
    <property type="component" value="Unassembled WGS sequence"/>
</dbReference>
<organism evidence="6 7">
    <name type="scientific">Paenibacillus nanensis</name>
    <dbReference type="NCBI Taxonomy" id="393251"/>
    <lineage>
        <taxon>Bacteria</taxon>
        <taxon>Bacillati</taxon>
        <taxon>Bacillota</taxon>
        <taxon>Bacilli</taxon>
        <taxon>Bacillales</taxon>
        <taxon>Paenibacillaceae</taxon>
        <taxon>Paenibacillus</taxon>
    </lineage>
</organism>
<dbReference type="GO" id="GO:0005829">
    <property type="term" value="C:cytosol"/>
    <property type="evidence" value="ECO:0007669"/>
    <property type="project" value="TreeGrafter"/>
</dbReference>
<dbReference type="PANTHER" id="PTHR10584:SF166">
    <property type="entry name" value="RIBOKINASE"/>
    <property type="match status" value="1"/>
</dbReference>
<evidence type="ECO:0000256" key="1">
    <source>
        <dbReference type="ARBA" id="ARBA00010688"/>
    </source>
</evidence>
<dbReference type="Pfam" id="PF00294">
    <property type="entry name" value="PfkB"/>
    <property type="match status" value="1"/>
</dbReference>
<comment type="caution">
    <text evidence="6">The sequence shown here is derived from an EMBL/GenBank/DDBJ whole genome shotgun (WGS) entry which is preliminary data.</text>
</comment>
<dbReference type="InterPro" id="IPR029056">
    <property type="entry name" value="Ribokinase-like"/>
</dbReference>
<reference evidence="6 7" key="1">
    <citation type="submission" date="2018-09" db="EMBL/GenBank/DDBJ databases">
        <title>Paenibacillus aracenensis nov. sp. isolated from a cave in southern Spain.</title>
        <authorList>
            <person name="Jurado V."/>
            <person name="Gutierrez-Patricio S."/>
            <person name="Gonzalez-Pimentel J.L."/>
            <person name="Miller A.Z."/>
            <person name="Laiz L."/>
            <person name="Saiz-Jimenez C."/>
        </authorList>
    </citation>
    <scope>NUCLEOTIDE SEQUENCE [LARGE SCALE GENOMIC DNA]</scope>
    <source>
        <strain evidence="6 7">DSM 22867</strain>
    </source>
</reference>
<evidence type="ECO:0000256" key="3">
    <source>
        <dbReference type="ARBA" id="ARBA00022777"/>
    </source>
</evidence>
<evidence type="ECO:0000313" key="6">
    <source>
        <dbReference type="EMBL" id="RIX50222.1"/>
    </source>
</evidence>
<evidence type="ECO:0000313" key="7">
    <source>
        <dbReference type="Proteomes" id="UP000266482"/>
    </source>
</evidence>
<name>A0A3A1USS1_9BACL</name>
<keyword evidence="2 4" id="KW-0808">Transferase</keyword>
<sequence length="321" mass="34371">MSQLITVIGNVFMDIKGFASEQYHPQAKNIGQIRFVHGGVGRNIAENLALMGMPSCLVSTVDESALGNEVVRRLQSRGVDTRFMSAYPQGMGMWLATMDEQGNLVGSISQQPDFGGLYGGIANHGHAIAEASSHLALSIDLTEAIARKTIELAASYRKPIYGLPGNMSVIMSHPDILEGLDCFVCNHVEAGRLMAVSFDALSIDGQIEAMAQFVEARGLRSMVITLGAKGSVFYDSLSGVKGHQPVFPVDMVDSSGAGDAFFSGVVAGLAQGIPLNQAVWIGTKVAGWVIESAENNCPNTRTLMASDPFMKEWFNDKKKPV</sequence>
<dbReference type="EMBL" id="QXQA01000015">
    <property type="protein sequence ID" value="RIX50222.1"/>
    <property type="molecule type" value="Genomic_DNA"/>
</dbReference>